<dbReference type="PANTHER" id="PTHR14927:SF0">
    <property type="entry name" value="NUCLEOLAR PROTEIN 10"/>
    <property type="match status" value="1"/>
</dbReference>
<dbReference type="GO" id="GO:0030686">
    <property type="term" value="C:90S preribosome"/>
    <property type="evidence" value="ECO:0007669"/>
    <property type="project" value="TreeGrafter"/>
</dbReference>
<name>A0A8X8BZT7_POPTO</name>
<dbReference type="AlphaFoldDB" id="A0A8X8BZT7"/>
<dbReference type="PANTHER" id="PTHR14927">
    <property type="entry name" value="NUCLEOLAR PROTEIN 10"/>
    <property type="match status" value="1"/>
</dbReference>
<protein>
    <submittedName>
        <fullName evidence="2">Uncharacterized protein</fullName>
    </submittedName>
</protein>
<feature type="region of interest" description="Disordered" evidence="1">
    <location>
        <begin position="24"/>
        <end position="46"/>
    </location>
</feature>
<proteinExistence type="predicted"/>
<dbReference type="GO" id="GO:0000462">
    <property type="term" value="P:maturation of SSU-rRNA from tricistronic rRNA transcript (SSU-rRNA, 5.8S rRNA, LSU-rRNA)"/>
    <property type="evidence" value="ECO:0007669"/>
    <property type="project" value="TreeGrafter"/>
</dbReference>
<evidence type="ECO:0000256" key="1">
    <source>
        <dbReference type="SAM" id="MobiDB-lite"/>
    </source>
</evidence>
<evidence type="ECO:0000313" key="3">
    <source>
        <dbReference type="Proteomes" id="UP000886885"/>
    </source>
</evidence>
<gene>
    <name evidence="2" type="ORF">POTOM_062083</name>
</gene>
<dbReference type="OrthoDB" id="860340at2759"/>
<dbReference type="Proteomes" id="UP000886885">
    <property type="component" value="Unassembled WGS sequence"/>
</dbReference>
<organism evidence="2 3">
    <name type="scientific">Populus tomentosa</name>
    <name type="common">Chinese white poplar</name>
    <dbReference type="NCBI Taxonomy" id="118781"/>
    <lineage>
        <taxon>Eukaryota</taxon>
        <taxon>Viridiplantae</taxon>
        <taxon>Streptophyta</taxon>
        <taxon>Embryophyta</taxon>
        <taxon>Tracheophyta</taxon>
        <taxon>Spermatophyta</taxon>
        <taxon>Magnoliopsida</taxon>
        <taxon>eudicotyledons</taxon>
        <taxon>Gunneridae</taxon>
        <taxon>Pentapetalae</taxon>
        <taxon>rosids</taxon>
        <taxon>fabids</taxon>
        <taxon>Malpighiales</taxon>
        <taxon>Salicaceae</taxon>
        <taxon>Saliceae</taxon>
        <taxon>Populus</taxon>
    </lineage>
</organism>
<keyword evidence="3" id="KW-1185">Reference proteome</keyword>
<dbReference type="InterPro" id="IPR036322">
    <property type="entry name" value="WD40_repeat_dom_sf"/>
</dbReference>
<dbReference type="SUPFAM" id="SSF50978">
    <property type="entry name" value="WD40 repeat-like"/>
    <property type="match status" value="1"/>
</dbReference>
<dbReference type="InterPro" id="IPR040382">
    <property type="entry name" value="NOL10/Enp2"/>
</dbReference>
<accession>A0A8X8BZT7</accession>
<sequence length="128" mass="14484">MARKGSGLKLTSINGVKMYMVSSQQRNPASWVGSKKKRPSRKLVQDLTSPTATSRIKVTPDGEFLIASGIYPPQIEVYELREFALKFERHFDSEIIDFQILDDDCSKLAFLCADHSVCLHAKYGKHYT</sequence>
<dbReference type="EMBL" id="JAAWWB010002243">
    <property type="protein sequence ID" value="KAG6735350.1"/>
    <property type="molecule type" value="Genomic_DNA"/>
</dbReference>
<reference evidence="2" key="1">
    <citation type="journal article" date="2020" name="bioRxiv">
        <title>Hybrid origin of Populus tomentosa Carr. identified through genome sequencing and phylogenomic analysis.</title>
        <authorList>
            <person name="An X."/>
            <person name="Gao K."/>
            <person name="Chen Z."/>
            <person name="Li J."/>
            <person name="Yang X."/>
            <person name="Yang X."/>
            <person name="Zhou J."/>
            <person name="Guo T."/>
            <person name="Zhao T."/>
            <person name="Huang S."/>
            <person name="Miao D."/>
            <person name="Khan W.U."/>
            <person name="Rao P."/>
            <person name="Ye M."/>
            <person name="Lei B."/>
            <person name="Liao W."/>
            <person name="Wang J."/>
            <person name="Ji L."/>
            <person name="Li Y."/>
            <person name="Guo B."/>
            <person name="Mustafa N.S."/>
            <person name="Li S."/>
            <person name="Yun Q."/>
            <person name="Keller S.R."/>
            <person name="Mao J."/>
            <person name="Zhang R."/>
            <person name="Strauss S.H."/>
        </authorList>
    </citation>
    <scope>NUCLEOTIDE SEQUENCE</scope>
    <source>
        <strain evidence="2">GM15</strain>
        <tissue evidence="2">Leaf</tissue>
    </source>
</reference>
<evidence type="ECO:0000313" key="2">
    <source>
        <dbReference type="EMBL" id="KAG6735350.1"/>
    </source>
</evidence>
<comment type="caution">
    <text evidence="2">The sequence shown here is derived from an EMBL/GenBank/DDBJ whole genome shotgun (WGS) entry which is preliminary data.</text>
</comment>
<dbReference type="GO" id="GO:0032040">
    <property type="term" value="C:small-subunit processome"/>
    <property type="evidence" value="ECO:0007669"/>
    <property type="project" value="TreeGrafter"/>
</dbReference>